<sequence length="221" mass="25275">MATLSALRTLIANKLSNGNLIDPTSAQIDAQINSTIEYYESDAFWFSETIASLTTTASTAALNISSITDFREEIIPNGLTIVNGTVHYPLQKITPLEYESRFIDGALGLPTCYTYRKGQFEFWYTPDQAYTVKLFYRKTYANLSADADYNDFTVYAARLIEYKTLADLLRDYRSDNERAMLYDVRVDAEYNKIKKQTNNRTVTGNLTTENIVDSNYTPFYY</sequence>
<name>A0A6J5SJU2_9CAUD</name>
<dbReference type="EMBL" id="LR797414">
    <property type="protein sequence ID" value="CAB4214569.1"/>
    <property type="molecule type" value="Genomic_DNA"/>
</dbReference>
<accession>A0A6J5SJU2</accession>
<gene>
    <name evidence="1" type="ORF">UFOVP1454_50</name>
</gene>
<organism evidence="1">
    <name type="scientific">uncultured Caudovirales phage</name>
    <dbReference type="NCBI Taxonomy" id="2100421"/>
    <lineage>
        <taxon>Viruses</taxon>
        <taxon>Duplodnaviria</taxon>
        <taxon>Heunggongvirae</taxon>
        <taxon>Uroviricota</taxon>
        <taxon>Caudoviricetes</taxon>
        <taxon>Peduoviridae</taxon>
        <taxon>Maltschvirus</taxon>
        <taxon>Maltschvirus maltsch</taxon>
    </lineage>
</organism>
<proteinExistence type="predicted"/>
<protein>
    <submittedName>
        <fullName evidence="1">Uncharacterized protein</fullName>
    </submittedName>
</protein>
<evidence type="ECO:0000313" key="1">
    <source>
        <dbReference type="EMBL" id="CAB4214569.1"/>
    </source>
</evidence>
<dbReference type="InterPro" id="IPR056209">
    <property type="entry name" value="SU10_adaptor"/>
</dbReference>
<reference evidence="1" key="1">
    <citation type="submission" date="2020-05" db="EMBL/GenBank/DDBJ databases">
        <authorList>
            <person name="Chiriac C."/>
            <person name="Salcher M."/>
            <person name="Ghai R."/>
            <person name="Kavagutti S V."/>
        </authorList>
    </citation>
    <scope>NUCLEOTIDE SEQUENCE</scope>
</reference>
<dbReference type="Pfam" id="PF24175">
    <property type="entry name" value="SU10_adaptor"/>
    <property type="match status" value="1"/>
</dbReference>